<sequence>MGTTVFGCCSFSYKRSHPQLLGSNGFSRTRACAQDGGERASDGILKRRAALVSGISLISSSVLGFSGEGLAVVKQGLLAGRIPGLSEPDEQGWRTYRRPDEKSGGHGVGWSPIIPYSFSIPQDWEEVPVSIADLGGTEIDLRFANSKQGRLFVIVAPVLRFADNLGDNAKLELIGPPDKVISAFGPEVIGENVEGKVLSTEVAEHSGRTYYQFELEPPHVLITATAAGNRLYLFNVTANGLQWKRHYKDLKKIAESFRVV</sequence>
<dbReference type="GO" id="GO:0019898">
    <property type="term" value="C:extrinsic component of membrane"/>
    <property type="evidence" value="ECO:0007669"/>
    <property type="project" value="InterPro"/>
</dbReference>
<dbReference type="Pfam" id="PF01789">
    <property type="entry name" value="PsbP"/>
    <property type="match status" value="1"/>
</dbReference>
<dbReference type="PANTHER" id="PTHR31407">
    <property type="match status" value="1"/>
</dbReference>
<dbReference type="EMBL" id="KM584321">
    <property type="protein sequence ID" value="AKG62421.1"/>
    <property type="molecule type" value="mRNA"/>
</dbReference>
<protein>
    <submittedName>
        <fullName evidence="2">Photosystem II reaction center PsbP family protein</fullName>
    </submittedName>
</protein>
<feature type="domain" description="PsbP C-terminal" evidence="1">
    <location>
        <begin position="116"/>
        <end position="259"/>
    </location>
</feature>
<evidence type="ECO:0000259" key="1">
    <source>
        <dbReference type="Pfam" id="PF01789"/>
    </source>
</evidence>
<dbReference type="Gene3D" id="3.40.1000.10">
    <property type="entry name" value="Mog1/PsbP, alpha/beta/alpha sandwich"/>
    <property type="match status" value="1"/>
</dbReference>
<evidence type="ECO:0000313" key="2">
    <source>
        <dbReference type="EMBL" id="AKG62421.1"/>
    </source>
</evidence>
<dbReference type="SUPFAM" id="SSF55724">
    <property type="entry name" value="Mog1p/PsbP-like"/>
    <property type="match status" value="1"/>
</dbReference>
<accession>A0A0F7GYL3</accession>
<dbReference type="InterPro" id="IPR016123">
    <property type="entry name" value="Mog1/PsbP_a/b/a-sand"/>
</dbReference>
<dbReference type="GO" id="GO:0009654">
    <property type="term" value="C:photosystem II oxygen evolving complex"/>
    <property type="evidence" value="ECO:0007669"/>
    <property type="project" value="InterPro"/>
</dbReference>
<reference evidence="2" key="1">
    <citation type="journal article" date="2015" name="BMC Plant Biol.">
        <title>NDH expression marks major transitions in plant evolution and reveals coordinate intracellular gene loss.</title>
        <authorList>
            <person name="Ruhlman T.A."/>
            <person name="Chang W.J."/>
            <person name="Chen J.J."/>
            <person name="Huang Y.T."/>
            <person name="Chan M.T."/>
            <person name="Zhang J."/>
            <person name="Liao D.C."/>
            <person name="Blazier J.C."/>
            <person name="Jin X."/>
            <person name="Shih M.C."/>
            <person name="Jansen R.K."/>
            <person name="Lin C.S."/>
        </authorList>
    </citation>
    <scope>NUCLEOTIDE SEQUENCE</scope>
</reference>
<proteinExistence type="evidence at transcript level"/>
<dbReference type="GO" id="GO:0015979">
    <property type="term" value="P:photosynthesis"/>
    <property type="evidence" value="ECO:0007669"/>
    <property type="project" value="InterPro"/>
</dbReference>
<name>A0A0F7GYL3_9ROSI</name>
<dbReference type="GO" id="GO:0005509">
    <property type="term" value="F:calcium ion binding"/>
    <property type="evidence" value="ECO:0007669"/>
    <property type="project" value="InterPro"/>
</dbReference>
<dbReference type="PANTHER" id="PTHR31407:SF38">
    <property type="entry name" value="PSBP DOMAIN-CONTAINING PROTEIN 4, CHLOROPLASTIC"/>
    <property type="match status" value="1"/>
</dbReference>
<organism evidence="2">
    <name type="scientific">Geranium incanum</name>
    <dbReference type="NCBI Taxonomy" id="1158081"/>
    <lineage>
        <taxon>Eukaryota</taxon>
        <taxon>Viridiplantae</taxon>
        <taxon>Streptophyta</taxon>
        <taxon>Embryophyta</taxon>
        <taxon>Tracheophyta</taxon>
        <taxon>Spermatophyta</taxon>
        <taxon>Magnoliopsida</taxon>
        <taxon>eudicotyledons</taxon>
        <taxon>Gunneridae</taxon>
        <taxon>Pentapetalae</taxon>
        <taxon>rosids</taxon>
        <taxon>malvids</taxon>
        <taxon>Geraniales</taxon>
        <taxon>Geraniaceae</taxon>
        <taxon>Geranium</taxon>
    </lineage>
</organism>
<dbReference type="AlphaFoldDB" id="A0A0F7GYL3"/>
<gene>
    <name evidence="2" type="primary">PPD4</name>
</gene>
<dbReference type="InterPro" id="IPR002683">
    <property type="entry name" value="PsbP_C"/>
</dbReference>